<sequence length="59" mass="6769">MLNNDFNQGKLFGVFCNGDNSQLLTRVLTAMKNNDDLSLQVNNKTKPEESTFPWTVKKY</sequence>
<reference evidence="1" key="2">
    <citation type="journal article" date="2023" name="Science">
        <title>Genomic signatures of disease resistance in endangered staghorn corals.</title>
        <authorList>
            <person name="Vollmer S.V."/>
            <person name="Selwyn J.D."/>
            <person name="Despard B.A."/>
            <person name="Roesel C.L."/>
        </authorList>
    </citation>
    <scope>NUCLEOTIDE SEQUENCE</scope>
    <source>
        <strain evidence="1">K2</strain>
    </source>
</reference>
<evidence type="ECO:0000313" key="1">
    <source>
        <dbReference type="EMBL" id="KAK2554800.1"/>
    </source>
</evidence>
<protein>
    <submittedName>
        <fullName evidence="1">Uncharacterized protein</fullName>
    </submittedName>
</protein>
<keyword evidence="2" id="KW-1185">Reference proteome</keyword>
<dbReference type="AlphaFoldDB" id="A0AAD9Q5P8"/>
<organism evidence="1 2">
    <name type="scientific">Acropora cervicornis</name>
    <name type="common">Staghorn coral</name>
    <dbReference type="NCBI Taxonomy" id="6130"/>
    <lineage>
        <taxon>Eukaryota</taxon>
        <taxon>Metazoa</taxon>
        <taxon>Cnidaria</taxon>
        <taxon>Anthozoa</taxon>
        <taxon>Hexacorallia</taxon>
        <taxon>Scleractinia</taxon>
        <taxon>Astrocoeniina</taxon>
        <taxon>Acroporidae</taxon>
        <taxon>Acropora</taxon>
    </lineage>
</organism>
<name>A0AAD9Q5P8_ACRCE</name>
<reference evidence="1" key="1">
    <citation type="journal article" date="2023" name="G3 (Bethesda)">
        <title>Whole genome assembly and annotation of the endangered Caribbean coral Acropora cervicornis.</title>
        <authorList>
            <person name="Selwyn J.D."/>
            <person name="Vollmer S.V."/>
        </authorList>
    </citation>
    <scope>NUCLEOTIDE SEQUENCE</scope>
    <source>
        <strain evidence="1">K2</strain>
    </source>
</reference>
<comment type="caution">
    <text evidence="1">The sequence shown here is derived from an EMBL/GenBank/DDBJ whole genome shotgun (WGS) entry which is preliminary data.</text>
</comment>
<dbReference type="EMBL" id="JARQWQ010000067">
    <property type="protein sequence ID" value="KAK2554800.1"/>
    <property type="molecule type" value="Genomic_DNA"/>
</dbReference>
<accession>A0AAD9Q5P8</accession>
<dbReference type="Proteomes" id="UP001249851">
    <property type="component" value="Unassembled WGS sequence"/>
</dbReference>
<gene>
    <name evidence="1" type="ORF">P5673_023771</name>
</gene>
<proteinExistence type="predicted"/>
<evidence type="ECO:0000313" key="2">
    <source>
        <dbReference type="Proteomes" id="UP001249851"/>
    </source>
</evidence>